<reference evidence="5" key="1">
    <citation type="journal article" date="2020" name="Phytopathology">
        <title>Genome sequence of the chestnut blight fungus Cryphonectria parasitica EP155: A fundamental resource for an archetypical invasive plant pathogen.</title>
        <authorList>
            <person name="Crouch J.A."/>
            <person name="Dawe A."/>
            <person name="Aerts A."/>
            <person name="Barry K."/>
            <person name="Churchill A.C.L."/>
            <person name="Grimwood J."/>
            <person name="Hillman B."/>
            <person name="Milgroom M.G."/>
            <person name="Pangilinan J."/>
            <person name="Smith M."/>
            <person name="Salamov A."/>
            <person name="Schmutz J."/>
            <person name="Yadav J."/>
            <person name="Grigoriev I.V."/>
            <person name="Nuss D."/>
        </authorList>
    </citation>
    <scope>NUCLEOTIDE SEQUENCE</scope>
    <source>
        <strain evidence="5">EP155</strain>
    </source>
</reference>
<sequence length="93" mass="10645">AQSMKSSTTTIAQAVQALNADRRLMVTATPIQNRLSELFSLFHFLRFYPHIDHRSLTWGSGDPEEDVKRLKQLLGFIMHRRLNGILSLPKGRI</sequence>
<dbReference type="InterPro" id="IPR027417">
    <property type="entry name" value="P-loop_NTPase"/>
</dbReference>
<dbReference type="OrthoDB" id="448448at2759"/>
<organism evidence="5 6">
    <name type="scientific">Cryphonectria parasitica (strain ATCC 38755 / EP155)</name>
    <dbReference type="NCBI Taxonomy" id="660469"/>
    <lineage>
        <taxon>Eukaryota</taxon>
        <taxon>Fungi</taxon>
        <taxon>Dikarya</taxon>
        <taxon>Ascomycota</taxon>
        <taxon>Pezizomycotina</taxon>
        <taxon>Sordariomycetes</taxon>
        <taxon>Sordariomycetidae</taxon>
        <taxon>Diaporthales</taxon>
        <taxon>Cryphonectriaceae</taxon>
        <taxon>Cryphonectria-Endothia species complex</taxon>
        <taxon>Cryphonectria</taxon>
    </lineage>
</organism>
<dbReference type="EMBL" id="MU032346">
    <property type="protein sequence ID" value="KAF3767072.1"/>
    <property type="molecule type" value="Genomic_DNA"/>
</dbReference>
<dbReference type="Proteomes" id="UP000803844">
    <property type="component" value="Unassembled WGS sequence"/>
</dbReference>
<dbReference type="GO" id="GO:0016787">
    <property type="term" value="F:hydrolase activity"/>
    <property type="evidence" value="ECO:0007669"/>
    <property type="project" value="UniProtKB-KW"/>
</dbReference>
<dbReference type="RefSeq" id="XP_040778033.1">
    <property type="nucleotide sequence ID" value="XM_040924079.1"/>
</dbReference>
<dbReference type="GeneID" id="63841208"/>
<evidence type="ECO:0000313" key="5">
    <source>
        <dbReference type="EMBL" id="KAF3767072.1"/>
    </source>
</evidence>
<dbReference type="InterPro" id="IPR000330">
    <property type="entry name" value="SNF2_N"/>
</dbReference>
<evidence type="ECO:0000256" key="3">
    <source>
        <dbReference type="ARBA" id="ARBA00022840"/>
    </source>
</evidence>
<keyword evidence="1" id="KW-0547">Nucleotide-binding</keyword>
<dbReference type="GO" id="GO:0005524">
    <property type="term" value="F:ATP binding"/>
    <property type="evidence" value="ECO:0007669"/>
    <property type="project" value="UniProtKB-KW"/>
</dbReference>
<evidence type="ECO:0000256" key="2">
    <source>
        <dbReference type="ARBA" id="ARBA00022801"/>
    </source>
</evidence>
<evidence type="ECO:0000259" key="4">
    <source>
        <dbReference type="Pfam" id="PF00176"/>
    </source>
</evidence>
<dbReference type="GO" id="GO:0006281">
    <property type="term" value="P:DNA repair"/>
    <property type="evidence" value="ECO:0007669"/>
    <property type="project" value="TreeGrafter"/>
</dbReference>
<evidence type="ECO:0000256" key="1">
    <source>
        <dbReference type="ARBA" id="ARBA00022741"/>
    </source>
</evidence>
<feature type="non-terminal residue" evidence="5">
    <location>
        <position position="1"/>
    </location>
</feature>
<dbReference type="SUPFAM" id="SSF52540">
    <property type="entry name" value="P-loop containing nucleoside triphosphate hydrolases"/>
    <property type="match status" value="1"/>
</dbReference>
<dbReference type="GO" id="GO:0008094">
    <property type="term" value="F:ATP-dependent activity, acting on DNA"/>
    <property type="evidence" value="ECO:0007669"/>
    <property type="project" value="TreeGrafter"/>
</dbReference>
<keyword evidence="6" id="KW-1185">Reference proteome</keyword>
<dbReference type="InterPro" id="IPR050628">
    <property type="entry name" value="SNF2_RAD54_helicase_TF"/>
</dbReference>
<dbReference type="Pfam" id="PF00176">
    <property type="entry name" value="SNF2-rel_dom"/>
    <property type="match status" value="1"/>
</dbReference>
<comment type="caution">
    <text evidence="5">The sequence shown here is derived from an EMBL/GenBank/DDBJ whole genome shotgun (WGS) entry which is preliminary data.</text>
</comment>
<keyword evidence="3" id="KW-0067">ATP-binding</keyword>
<dbReference type="Gene3D" id="3.40.50.10810">
    <property type="entry name" value="Tandem AAA-ATPase domain"/>
    <property type="match status" value="1"/>
</dbReference>
<dbReference type="GO" id="GO:0005634">
    <property type="term" value="C:nucleus"/>
    <property type="evidence" value="ECO:0007669"/>
    <property type="project" value="TreeGrafter"/>
</dbReference>
<feature type="domain" description="SNF2 N-terminal" evidence="4">
    <location>
        <begin position="1"/>
        <end position="87"/>
    </location>
</feature>
<name>A0A9P5CR19_CRYP1</name>
<protein>
    <recommendedName>
        <fullName evidence="4">SNF2 N-terminal domain-containing protein</fullName>
    </recommendedName>
</protein>
<evidence type="ECO:0000313" key="6">
    <source>
        <dbReference type="Proteomes" id="UP000803844"/>
    </source>
</evidence>
<dbReference type="InterPro" id="IPR038718">
    <property type="entry name" value="SNF2-like_sf"/>
</dbReference>
<accession>A0A9P5CR19</accession>
<dbReference type="AlphaFoldDB" id="A0A9P5CR19"/>
<proteinExistence type="predicted"/>
<keyword evidence="2" id="KW-0378">Hydrolase</keyword>
<gene>
    <name evidence="5" type="ORF">M406DRAFT_38912</name>
</gene>
<dbReference type="PANTHER" id="PTHR45626">
    <property type="entry name" value="TRANSCRIPTION TERMINATION FACTOR 2-RELATED"/>
    <property type="match status" value="1"/>
</dbReference>